<name>A0AAV7E917_ARIFI</name>
<dbReference type="Proteomes" id="UP000825729">
    <property type="component" value="Unassembled WGS sequence"/>
</dbReference>
<gene>
    <name evidence="2" type="ORF">H6P81_016653</name>
</gene>
<reference evidence="2 3" key="1">
    <citation type="submission" date="2021-07" db="EMBL/GenBank/DDBJ databases">
        <title>The Aristolochia fimbriata genome: insights into angiosperm evolution, floral development and chemical biosynthesis.</title>
        <authorList>
            <person name="Jiao Y."/>
        </authorList>
    </citation>
    <scope>NUCLEOTIDE SEQUENCE [LARGE SCALE GENOMIC DNA]</scope>
    <source>
        <strain evidence="2">IBCAS-2021</strain>
        <tissue evidence="2">Leaf</tissue>
    </source>
</reference>
<protein>
    <submittedName>
        <fullName evidence="2">Uncharacterized protein</fullName>
    </submittedName>
</protein>
<dbReference type="EMBL" id="JAINDJ010000006">
    <property type="protein sequence ID" value="KAG9445313.1"/>
    <property type="molecule type" value="Genomic_DNA"/>
</dbReference>
<accession>A0AAV7E917</accession>
<feature type="region of interest" description="Disordered" evidence="1">
    <location>
        <begin position="1"/>
        <end position="72"/>
    </location>
</feature>
<comment type="caution">
    <text evidence="2">The sequence shown here is derived from an EMBL/GenBank/DDBJ whole genome shotgun (WGS) entry which is preliminary data.</text>
</comment>
<feature type="compositionally biased region" description="Acidic residues" evidence="1">
    <location>
        <begin position="102"/>
        <end position="114"/>
    </location>
</feature>
<evidence type="ECO:0000256" key="1">
    <source>
        <dbReference type="SAM" id="MobiDB-lite"/>
    </source>
</evidence>
<dbReference type="PANTHER" id="PTHR37175">
    <property type="entry name" value="BNAA08G28800D PROTEIN"/>
    <property type="match status" value="1"/>
</dbReference>
<proteinExistence type="predicted"/>
<dbReference type="PANTHER" id="PTHR37175:SF1">
    <property type="entry name" value="CONSTANS-LIKE PROTEIN-RELATED"/>
    <property type="match status" value="1"/>
</dbReference>
<keyword evidence="3" id="KW-1185">Reference proteome</keyword>
<evidence type="ECO:0000313" key="3">
    <source>
        <dbReference type="Proteomes" id="UP000825729"/>
    </source>
</evidence>
<dbReference type="AlphaFoldDB" id="A0AAV7E917"/>
<evidence type="ECO:0000313" key="2">
    <source>
        <dbReference type="EMBL" id="KAG9445313.1"/>
    </source>
</evidence>
<organism evidence="2 3">
    <name type="scientific">Aristolochia fimbriata</name>
    <name type="common">White veined hardy Dutchman's pipe vine</name>
    <dbReference type="NCBI Taxonomy" id="158543"/>
    <lineage>
        <taxon>Eukaryota</taxon>
        <taxon>Viridiplantae</taxon>
        <taxon>Streptophyta</taxon>
        <taxon>Embryophyta</taxon>
        <taxon>Tracheophyta</taxon>
        <taxon>Spermatophyta</taxon>
        <taxon>Magnoliopsida</taxon>
        <taxon>Magnoliidae</taxon>
        <taxon>Piperales</taxon>
        <taxon>Aristolochiaceae</taxon>
        <taxon>Aristolochia</taxon>
    </lineage>
</organism>
<sequence length="186" mass="20422">MSISTNDFSHENADTDSDTMSDVPADYQQISVSDDDTDGGNSRNGYPVGVNGDDPHFDVDLVPVAGESLDPPSLQNPNFYSYSDGVRHAENGIHLLHVHDDGEVDERETDEEEKGSEVSESATLTAFREDESRRNAPLTPENASRIMDAMRGVVFHGGAPDWVNQVSEEQWVNRLRVLRGETSSGN</sequence>
<dbReference type="Pfam" id="PF06910">
    <property type="entry name" value="MEA1"/>
    <property type="match status" value="1"/>
</dbReference>
<feature type="region of interest" description="Disordered" evidence="1">
    <location>
        <begin position="100"/>
        <end position="138"/>
    </location>
</feature>